<dbReference type="PANTHER" id="PTHR30055:SF234">
    <property type="entry name" value="HTH-TYPE TRANSCRIPTIONAL REGULATOR BETI"/>
    <property type="match status" value="1"/>
</dbReference>
<dbReference type="Pfam" id="PF00440">
    <property type="entry name" value="TetR_N"/>
    <property type="match status" value="1"/>
</dbReference>
<gene>
    <name evidence="6" type="ORF">F8237_08690</name>
</gene>
<evidence type="ECO:0000256" key="1">
    <source>
        <dbReference type="ARBA" id="ARBA00023015"/>
    </source>
</evidence>
<dbReference type="InterPro" id="IPR050109">
    <property type="entry name" value="HTH-type_TetR-like_transc_reg"/>
</dbReference>
<organism evidence="6 7">
    <name type="scientific">Bradyrhizobium betae</name>
    <dbReference type="NCBI Taxonomy" id="244734"/>
    <lineage>
        <taxon>Bacteria</taxon>
        <taxon>Pseudomonadati</taxon>
        <taxon>Pseudomonadota</taxon>
        <taxon>Alphaproteobacteria</taxon>
        <taxon>Hyphomicrobiales</taxon>
        <taxon>Nitrobacteraceae</taxon>
        <taxon>Bradyrhizobium</taxon>
    </lineage>
</organism>
<dbReference type="GO" id="GO:0003700">
    <property type="term" value="F:DNA-binding transcription factor activity"/>
    <property type="evidence" value="ECO:0007669"/>
    <property type="project" value="TreeGrafter"/>
</dbReference>
<keyword evidence="3" id="KW-0804">Transcription</keyword>
<evidence type="ECO:0000313" key="6">
    <source>
        <dbReference type="EMBL" id="QFI72460.1"/>
    </source>
</evidence>
<dbReference type="PANTHER" id="PTHR30055">
    <property type="entry name" value="HTH-TYPE TRANSCRIPTIONAL REGULATOR RUTR"/>
    <property type="match status" value="1"/>
</dbReference>
<evidence type="ECO:0000313" key="7">
    <source>
        <dbReference type="Proteomes" id="UP000325641"/>
    </source>
</evidence>
<dbReference type="InterPro" id="IPR009057">
    <property type="entry name" value="Homeodomain-like_sf"/>
</dbReference>
<dbReference type="InterPro" id="IPR036271">
    <property type="entry name" value="Tet_transcr_reg_TetR-rel_C_sf"/>
</dbReference>
<feature type="DNA-binding region" description="H-T-H motif" evidence="4">
    <location>
        <begin position="44"/>
        <end position="63"/>
    </location>
</feature>
<keyword evidence="2 4" id="KW-0238">DNA-binding</keyword>
<dbReference type="PROSITE" id="PS50977">
    <property type="entry name" value="HTH_TETR_2"/>
    <property type="match status" value="1"/>
</dbReference>
<proteinExistence type="predicted"/>
<reference evidence="7" key="1">
    <citation type="submission" date="2019-10" db="EMBL/GenBank/DDBJ databases">
        <title>Complete Genome Sequence of Bradyrhizobium betae type strain PL7HG1T.</title>
        <authorList>
            <person name="Bromfield E.S.P."/>
            <person name="Cloutier S."/>
        </authorList>
    </citation>
    <scope>NUCLEOTIDE SEQUENCE [LARGE SCALE GENOMIC DNA]</scope>
    <source>
        <strain evidence="7">PL7HG1</strain>
    </source>
</reference>
<dbReference type="KEGG" id="bbet:F8237_08690"/>
<dbReference type="Gene3D" id="1.10.357.10">
    <property type="entry name" value="Tetracycline Repressor, domain 2"/>
    <property type="match status" value="1"/>
</dbReference>
<keyword evidence="1" id="KW-0805">Transcription regulation</keyword>
<dbReference type="InterPro" id="IPR049445">
    <property type="entry name" value="TetR_SbtR-like_C"/>
</dbReference>
<sequence>MIYIAGMDDHTDQTRKPRADAVRNRERVLEAAKAVFNAGGPEASLEAVAKRAGVGIGTLYRHFPTREDLFEAVYRREVEQLSELAEQLKNAKDPVDALRRWLRSNVEFVATKKGMSAALALTFQSSSELAAFSMDRLTKAIGSLLDRAVAAGQMRGDVSPEDLLRALVGMCYMHDQPGWQSSVLRMLDVFVDGLRVQPVAKAKPRTAKSAKPPVKRKR</sequence>
<evidence type="ECO:0000256" key="4">
    <source>
        <dbReference type="PROSITE-ProRule" id="PRU00335"/>
    </source>
</evidence>
<evidence type="ECO:0000256" key="2">
    <source>
        <dbReference type="ARBA" id="ARBA00023125"/>
    </source>
</evidence>
<accession>A0A5P6P2C1</accession>
<dbReference type="EMBL" id="CP044543">
    <property type="protein sequence ID" value="QFI72460.1"/>
    <property type="molecule type" value="Genomic_DNA"/>
</dbReference>
<dbReference type="SUPFAM" id="SSF48498">
    <property type="entry name" value="Tetracyclin repressor-like, C-terminal domain"/>
    <property type="match status" value="1"/>
</dbReference>
<feature type="domain" description="HTH tetR-type" evidence="5">
    <location>
        <begin position="22"/>
        <end position="81"/>
    </location>
</feature>
<dbReference type="InterPro" id="IPR001647">
    <property type="entry name" value="HTH_TetR"/>
</dbReference>
<dbReference type="GO" id="GO:0000976">
    <property type="term" value="F:transcription cis-regulatory region binding"/>
    <property type="evidence" value="ECO:0007669"/>
    <property type="project" value="TreeGrafter"/>
</dbReference>
<dbReference type="OrthoDB" id="9795011at2"/>
<name>A0A5P6P2C1_9BRAD</name>
<dbReference type="PRINTS" id="PR00455">
    <property type="entry name" value="HTHTETR"/>
</dbReference>
<protein>
    <submittedName>
        <fullName evidence="6">TetR/AcrR family transcriptional regulator</fullName>
    </submittedName>
</protein>
<evidence type="ECO:0000259" key="5">
    <source>
        <dbReference type="PROSITE" id="PS50977"/>
    </source>
</evidence>
<dbReference type="Proteomes" id="UP000325641">
    <property type="component" value="Chromosome"/>
</dbReference>
<evidence type="ECO:0000256" key="3">
    <source>
        <dbReference type="ARBA" id="ARBA00023163"/>
    </source>
</evidence>
<dbReference type="SUPFAM" id="SSF46689">
    <property type="entry name" value="Homeodomain-like"/>
    <property type="match status" value="1"/>
</dbReference>
<dbReference type="AlphaFoldDB" id="A0A5P6P2C1"/>
<dbReference type="Pfam" id="PF21597">
    <property type="entry name" value="TetR_C_43"/>
    <property type="match status" value="1"/>
</dbReference>